<evidence type="ECO:0000259" key="2">
    <source>
        <dbReference type="Pfam" id="PF02900"/>
    </source>
</evidence>
<evidence type="ECO:0000313" key="3">
    <source>
        <dbReference type="EMBL" id="SUG33869.1"/>
    </source>
</evidence>
<keyword evidence="3" id="KW-0223">Dioxygenase</keyword>
<gene>
    <name evidence="3" type="primary">hpcB_2</name>
    <name evidence="3" type="ORF">NCTC7304_03365</name>
</gene>
<feature type="domain" description="Extradiol ring-cleavage dioxygenase class III enzyme subunit B" evidence="2">
    <location>
        <begin position="7"/>
        <end position="99"/>
    </location>
</feature>
<evidence type="ECO:0000256" key="1">
    <source>
        <dbReference type="SAM" id="MobiDB-lite"/>
    </source>
</evidence>
<dbReference type="GO" id="GO:0008198">
    <property type="term" value="F:ferrous iron binding"/>
    <property type="evidence" value="ECO:0007669"/>
    <property type="project" value="InterPro"/>
</dbReference>
<evidence type="ECO:0000313" key="4">
    <source>
        <dbReference type="Proteomes" id="UP000254762"/>
    </source>
</evidence>
<feature type="region of interest" description="Disordered" evidence="1">
    <location>
        <begin position="96"/>
        <end position="127"/>
    </location>
</feature>
<dbReference type="AlphaFoldDB" id="A0A379SWJ9"/>
<dbReference type="Pfam" id="PF02900">
    <property type="entry name" value="LigB"/>
    <property type="match status" value="1"/>
</dbReference>
<feature type="compositionally biased region" description="Basic and acidic residues" evidence="1">
    <location>
        <begin position="118"/>
        <end position="127"/>
    </location>
</feature>
<dbReference type="EC" id="1.13.11.15" evidence="3"/>
<dbReference type="GO" id="GO:0008687">
    <property type="term" value="F:3,4-dihydroxyphenylacetate 2,3-dioxygenase activity"/>
    <property type="evidence" value="ECO:0007669"/>
    <property type="project" value="UniProtKB-EC"/>
</dbReference>
<dbReference type="Gene3D" id="3.40.830.10">
    <property type="entry name" value="LigB-like"/>
    <property type="match status" value="1"/>
</dbReference>
<dbReference type="InterPro" id="IPR004183">
    <property type="entry name" value="Xdiol_dOase_suB"/>
</dbReference>
<dbReference type="SUPFAM" id="SSF53213">
    <property type="entry name" value="LigB-like"/>
    <property type="match status" value="1"/>
</dbReference>
<reference evidence="3 4" key="1">
    <citation type="submission" date="2018-06" db="EMBL/GenBank/DDBJ databases">
        <authorList>
            <consortium name="Pathogen Informatics"/>
            <person name="Doyle S."/>
        </authorList>
    </citation>
    <scope>NUCLEOTIDE SEQUENCE [LARGE SCALE GENOMIC DNA]</scope>
    <source>
        <strain evidence="3 4">NCTC7304</strain>
    </source>
</reference>
<keyword evidence="3" id="KW-0560">Oxidoreductase</keyword>
<feature type="compositionally biased region" description="Basic residues" evidence="1">
    <location>
        <begin position="101"/>
        <end position="112"/>
    </location>
</feature>
<dbReference type="Proteomes" id="UP000254762">
    <property type="component" value="Unassembled WGS sequence"/>
</dbReference>
<accession>A0A379SWJ9</accession>
<protein>
    <submittedName>
        <fullName evidence="3">3,4-dihydroxyphenylacetate 2,3-dioxygenase</fullName>
        <ecNumber evidence="3">1.13.11.15</ecNumber>
    </submittedName>
</protein>
<dbReference type="EMBL" id="UGXD01000002">
    <property type="protein sequence ID" value="SUG33869.1"/>
    <property type="molecule type" value="Genomic_DNA"/>
</dbReference>
<proteinExistence type="predicted"/>
<name>A0A379SWJ9_SALER</name>
<sequence>MGKLALAAKITHVPSMYLSELPGKNYGCRQAAIDGHIEIGKRCREMGVDTIIVFDTHWLVNSAYHINCADHFQGVYTSNELPHFIRDMTYDYDGNPELAPYRRRSGQARRARQSAQHPKPEAGVRHFGADALYEQR</sequence>
<organism evidence="3 4">
    <name type="scientific">Salmonella enterica subsp. arizonae</name>
    <dbReference type="NCBI Taxonomy" id="59203"/>
    <lineage>
        <taxon>Bacteria</taxon>
        <taxon>Pseudomonadati</taxon>
        <taxon>Pseudomonadota</taxon>
        <taxon>Gammaproteobacteria</taxon>
        <taxon>Enterobacterales</taxon>
        <taxon>Enterobacteriaceae</taxon>
        <taxon>Salmonella</taxon>
    </lineage>
</organism>